<accession>A0ACC1SDU4</accession>
<sequence>MILDNKKALPDDPTPLDPPPSYEELQRVAASLTEPHENKPFPVQPSSTSPTSPRLLSKSGKRTTSSKSGKSKWFPFGQAARASQEVKTTVLSLRRVRATTSPSPRYCKSSPSKDTPPIYWAIVKRPPEPPNPSDPDLVTVLLSLAAPLSDSTLSEIRLACLQNSDQALFQRLRRLPAFAPLSGPDEILLGASVPPDEIEVHDVSGDEGAFSAQAHILLFQKRMRVTKSVSIEFIARGKGFWHAARLAIATDRGYCARAHVVAPVSGIRGTHGGLSLREGDLACTPRSYGT</sequence>
<organism evidence="1 2">
    <name type="scientific">Phlebia brevispora</name>
    <dbReference type="NCBI Taxonomy" id="194682"/>
    <lineage>
        <taxon>Eukaryota</taxon>
        <taxon>Fungi</taxon>
        <taxon>Dikarya</taxon>
        <taxon>Basidiomycota</taxon>
        <taxon>Agaricomycotina</taxon>
        <taxon>Agaricomycetes</taxon>
        <taxon>Polyporales</taxon>
        <taxon>Meruliaceae</taxon>
        <taxon>Phlebia</taxon>
    </lineage>
</organism>
<proteinExistence type="predicted"/>
<evidence type="ECO:0000313" key="1">
    <source>
        <dbReference type="EMBL" id="KAJ3537597.1"/>
    </source>
</evidence>
<name>A0ACC1SDU4_9APHY</name>
<comment type="caution">
    <text evidence="1">The sequence shown here is derived from an EMBL/GenBank/DDBJ whole genome shotgun (WGS) entry which is preliminary data.</text>
</comment>
<gene>
    <name evidence="1" type="ORF">NM688_g6660</name>
</gene>
<protein>
    <submittedName>
        <fullName evidence="1">Uncharacterized protein</fullName>
    </submittedName>
</protein>
<evidence type="ECO:0000313" key="2">
    <source>
        <dbReference type="Proteomes" id="UP001148662"/>
    </source>
</evidence>
<reference evidence="1" key="1">
    <citation type="submission" date="2022-07" db="EMBL/GenBank/DDBJ databases">
        <title>Genome Sequence of Phlebia brevispora.</title>
        <authorList>
            <person name="Buettner E."/>
        </authorList>
    </citation>
    <scope>NUCLEOTIDE SEQUENCE</scope>
    <source>
        <strain evidence="1">MPL23</strain>
    </source>
</reference>
<keyword evidence="2" id="KW-1185">Reference proteome</keyword>
<dbReference type="EMBL" id="JANHOG010001407">
    <property type="protein sequence ID" value="KAJ3537597.1"/>
    <property type="molecule type" value="Genomic_DNA"/>
</dbReference>
<dbReference type="Proteomes" id="UP001148662">
    <property type="component" value="Unassembled WGS sequence"/>
</dbReference>